<dbReference type="Proteomes" id="UP000694522">
    <property type="component" value="Unplaced"/>
</dbReference>
<dbReference type="AlphaFoldDB" id="A0A8B9FT08"/>
<feature type="compositionally biased region" description="Gly residues" evidence="7">
    <location>
        <begin position="215"/>
        <end position="230"/>
    </location>
</feature>
<organism evidence="9 10">
    <name type="scientific">Amazona collaria</name>
    <name type="common">yellow-billed parrot</name>
    <dbReference type="NCBI Taxonomy" id="241587"/>
    <lineage>
        <taxon>Eukaryota</taxon>
        <taxon>Metazoa</taxon>
        <taxon>Chordata</taxon>
        <taxon>Craniata</taxon>
        <taxon>Vertebrata</taxon>
        <taxon>Euteleostomi</taxon>
        <taxon>Archelosauria</taxon>
        <taxon>Archosauria</taxon>
        <taxon>Dinosauria</taxon>
        <taxon>Saurischia</taxon>
        <taxon>Theropoda</taxon>
        <taxon>Coelurosauria</taxon>
        <taxon>Aves</taxon>
        <taxon>Neognathae</taxon>
        <taxon>Neoaves</taxon>
        <taxon>Telluraves</taxon>
        <taxon>Australaves</taxon>
        <taxon>Psittaciformes</taxon>
        <taxon>Psittacidae</taxon>
        <taxon>Amazona</taxon>
    </lineage>
</organism>
<dbReference type="GO" id="GO:0005634">
    <property type="term" value="C:nucleus"/>
    <property type="evidence" value="ECO:0007669"/>
    <property type="project" value="UniProtKB-SubCell"/>
</dbReference>
<feature type="DNA-binding region" description="Homeobox" evidence="6">
    <location>
        <begin position="118"/>
        <end position="180"/>
    </location>
</feature>
<dbReference type="GO" id="GO:0030182">
    <property type="term" value="P:neuron differentiation"/>
    <property type="evidence" value="ECO:0007669"/>
    <property type="project" value="TreeGrafter"/>
</dbReference>
<dbReference type="PANTHER" id="PTHR11211:SF41">
    <property type="entry name" value="IROQUOIS HOMEOBOX 7"/>
    <property type="match status" value="1"/>
</dbReference>
<dbReference type="InterPro" id="IPR008422">
    <property type="entry name" value="KN_HD"/>
</dbReference>
<dbReference type="Pfam" id="PF05920">
    <property type="entry name" value="Homeobox_KN"/>
    <property type="match status" value="1"/>
</dbReference>
<evidence type="ECO:0000313" key="10">
    <source>
        <dbReference type="Proteomes" id="UP000694522"/>
    </source>
</evidence>
<evidence type="ECO:0000256" key="6">
    <source>
        <dbReference type="PROSITE-ProRule" id="PRU00108"/>
    </source>
</evidence>
<feature type="domain" description="Homeobox" evidence="8">
    <location>
        <begin position="116"/>
        <end position="179"/>
    </location>
</feature>
<comment type="similarity">
    <text evidence="2">Belongs to the TALE/IRO homeobox family.</text>
</comment>
<dbReference type="InterPro" id="IPR009057">
    <property type="entry name" value="Homeodomain-like_sf"/>
</dbReference>
<sequence>MGCTAGTAPSPAALPLPLPRAGQLQPPAPPPDPPGTPGKCRSGGTGKWDSPPPSTGPGLCGVVGAGELLSWVPAPPGTLGRAEPGTGPAPRPHPAPTPSAPQVHPAAIEAPLGLAAEPGRAKAAAARESTRALKAWLARHPRNPYPSRGEKVTLAALSRMSLTQVSTWFANARRRLKKESRGSWAPRGASDGDDSESEGGAGAPPRPPPQPRAGGVRGQRRGGAGTWAGP</sequence>
<evidence type="ECO:0000256" key="3">
    <source>
        <dbReference type="ARBA" id="ARBA00023125"/>
    </source>
</evidence>
<accession>A0A8B9FT08</accession>
<reference evidence="9" key="1">
    <citation type="submission" date="2025-08" db="UniProtKB">
        <authorList>
            <consortium name="Ensembl"/>
        </authorList>
    </citation>
    <scope>IDENTIFICATION</scope>
</reference>
<evidence type="ECO:0000259" key="8">
    <source>
        <dbReference type="PROSITE" id="PS50071"/>
    </source>
</evidence>
<dbReference type="InterPro" id="IPR001356">
    <property type="entry name" value="HD"/>
</dbReference>
<dbReference type="SUPFAM" id="SSF46689">
    <property type="entry name" value="Homeodomain-like"/>
    <property type="match status" value="1"/>
</dbReference>
<keyword evidence="5 6" id="KW-0539">Nucleus</keyword>
<dbReference type="Ensembl" id="ENSACOT00000012280.1">
    <property type="protein sequence ID" value="ENSACOP00000011855.1"/>
    <property type="gene ID" value="ENSACOG00000008254.1"/>
</dbReference>
<dbReference type="GO" id="GO:0048468">
    <property type="term" value="P:cell development"/>
    <property type="evidence" value="ECO:0007669"/>
    <property type="project" value="TreeGrafter"/>
</dbReference>
<evidence type="ECO:0000313" key="9">
    <source>
        <dbReference type="Ensembl" id="ENSACOP00000011855.1"/>
    </source>
</evidence>
<feature type="region of interest" description="Disordered" evidence="7">
    <location>
        <begin position="1"/>
        <end position="110"/>
    </location>
</feature>
<dbReference type="PANTHER" id="PTHR11211">
    <property type="entry name" value="IROQUOIS-CLASS HOMEODOMAIN PROTEIN IRX"/>
    <property type="match status" value="1"/>
</dbReference>
<dbReference type="GO" id="GO:0000978">
    <property type="term" value="F:RNA polymerase II cis-regulatory region sequence-specific DNA binding"/>
    <property type="evidence" value="ECO:0007669"/>
    <property type="project" value="TreeGrafter"/>
</dbReference>
<keyword evidence="4 6" id="KW-0371">Homeobox</keyword>
<protein>
    <recommendedName>
        <fullName evidence="8">Homeobox domain-containing protein</fullName>
    </recommendedName>
</protein>
<dbReference type="Gene3D" id="1.10.10.60">
    <property type="entry name" value="Homeodomain-like"/>
    <property type="match status" value="1"/>
</dbReference>
<comment type="subcellular location">
    <subcellularLocation>
        <location evidence="1 6">Nucleus</location>
    </subcellularLocation>
</comment>
<dbReference type="PROSITE" id="PS50071">
    <property type="entry name" value="HOMEOBOX_2"/>
    <property type="match status" value="1"/>
</dbReference>
<dbReference type="CDD" id="cd00086">
    <property type="entry name" value="homeodomain"/>
    <property type="match status" value="1"/>
</dbReference>
<dbReference type="GO" id="GO:0000981">
    <property type="term" value="F:DNA-binding transcription factor activity, RNA polymerase II-specific"/>
    <property type="evidence" value="ECO:0007669"/>
    <property type="project" value="InterPro"/>
</dbReference>
<keyword evidence="10" id="KW-1185">Reference proteome</keyword>
<evidence type="ECO:0000256" key="4">
    <source>
        <dbReference type="ARBA" id="ARBA00023155"/>
    </source>
</evidence>
<evidence type="ECO:0000256" key="5">
    <source>
        <dbReference type="ARBA" id="ARBA00023242"/>
    </source>
</evidence>
<evidence type="ECO:0000256" key="7">
    <source>
        <dbReference type="SAM" id="MobiDB-lite"/>
    </source>
</evidence>
<feature type="region of interest" description="Disordered" evidence="7">
    <location>
        <begin position="174"/>
        <end position="230"/>
    </location>
</feature>
<dbReference type="InterPro" id="IPR017970">
    <property type="entry name" value="Homeobox_CS"/>
</dbReference>
<proteinExistence type="inferred from homology"/>
<name>A0A8B9FT08_9PSIT</name>
<reference evidence="9" key="2">
    <citation type="submission" date="2025-09" db="UniProtKB">
        <authorList>
            <consortium name="Ensembl"/>
        </authorList>
    </citation>
    <scope>IDENTIFICATION</scope>
</reference>
<feature type="compositionally biased region" description="Pro residues" evidence="7">
    <location>
        <begin position="26"/>
        <end position="36"/>
    </location>
</feature>
<dbReference type="PROSITE" id="PS00027">
    <property type="entry name" value="HOMEOBOX_1"/>
    <property type="match status" value="1"/>
</dbReference>
<feature type="compositionally biased region" description="Pro residues" evidence="7">
    <location>
        <begin position="87"/>
        <end position="99"/>
    </location>
</feature>
<keyword evidence="3 6" id="KW-0238">DNA-binding</keyword>
<evidence type="ECO:0000256" key="1">
    <source>
        <dbReference type="ARBA" id="ARBA00004123"/>
    </source>
</evidence>
<dbReference type="SMART" id="SM00389">
    <property type="entry name" value="HOX"/>
    <property type="match status" value="1"/>
</dbReference>
<evidence type="ECO:0000256" key="2">
    <source>
        <dbReference type="ARBA" id="ARBA00008446"/>
    </source>
</evidence>
<feature type="compositionally biased region" description="Low complexity" evidence="7">
    <location>
        <begin position="1"/>
        <end position="11"/>
    </location>
</feature>